<dbReference type="EMBL" id="RRCF01000003">
    <property type="protein sequence ID" value="RRJ20265.1"/>
    <property type="molecule type" value="Genomic_DNA"/>
</dbReference>
<reference evidence="2 3" key="1">
    <citation type="submission" date="2018-11" db="EMBL/GenBank/DDBJ databases">
        <title>Draft genome analysis of Rheinheimera mesophila isolated from an industrial waste site.</title>
        <authorList>
            <person name="Yu Q."/>
            <person name="Qi Y."/>
            <person name="Zhang H."/>
            <person name="Lu Y."/>
            <person name="Pu J."/>
        </authorList>
    </citation>
    <scope>NUCLEOTIDE SEQUENCE [LARGE SCALE GENOMIC DNA]</scope>
    <source>
        <strain evidence="2 3">IITR13</strain>
    </source>
</reference>
<dbReference type="SUPFAM" id="SSF51556">
    <property type="entry name" value="Metallo-dependent hydrolases"/>
    <property type="match status" value="1"/>
</dbReference>
<evidence type="ECO:0000313" key="2">
    <source>
        <dbReference type="EMBL" id="RRJ20265.1"/>
    </source>
</evidence>
<gene>
    <name evidence="2" type="ORF">EIK76_12120</name>
</gene>
<name>A0A3P3QGV5_9GAMM</name>
<dbReference type="SUPFAM" id="SSF51338">
    <property type="entry name" value="Composite domain of metallo-dependent hydrolases"/>
    <property type="match status" value="1"/>
</dbReference>
<dbReference type="Gene3D" id="3.30.110.90">
    <property type="entry name" value="Amidohydrolase"/>
    <property type="match status" value="1"/>
</dbReference>
<dbReference type="OrthoDB" id="6190564at2"/>
<evidence type="ECO:0000259" key="1">
    <source>
        <dbReference type="Pfam" id="PF01979"/>
    </source>
</evidence>
<organism evidence="2 3">
    <name type="scientific">Rheinheimera mesophila</name>
    <dbReference type="NCBI Taxonomy" id="1547515"/>
    <lineage>
        <taxon>Bacteria</taxon>
        <taxon>Pseudomonadati</taxon>
        <taxon>Pseudomonadota</taxon>
        <taxon>Gammaproteobacteria</taxon>
        <taxon>Chromatiales</taxon>
        <taxon>Chromatiaceae</taxon>
        <taxon>Rheinheimera</taxon>
    </lineage>
</organism>
<dbReference type="GO" id="GO:0016810">
    <property type="term" value="F:hydrolase activity, acting on carbon-nitrogen (but not peptide) bonds"/>
    <property type="evidence" value="ECO:0007669"/>
    <property type="project" value="InterPro"/>
</dbReference>
<dbReference type="Gene3D" id="3.40.50.10910">
    <property type="entry name" value="Amidohydrolase"/>
    <property type="match status" value="1"/>
</dbReference>
<dbReference type="AlphaFoldDB" id="A0A3P3QGV5"/>
<dbReference type="Gene3D" id="1.20.58.520">
    <property type="entry name" value="Amidohydrolase"/>
    <property type="match status" value="1"/>
</dbReference>
<evidence type="ECO:0000313" key="3">
    <source>
        <dbReference type="Proteomes" id="UP000276260"/>
    </source>
</evidence>
<dbReference type="InterPro" id="IPR006680">
    <property type="entry name" value="Amidohydro-rel"/>
</dbReference>
<dbReference type="PANTHER" id="PTHR43135:SF3">
    <property type="entry name" value="ALPHA-D-RIBOSE 1-METHYLPHOSPHONATE 5-TRIPHOSPHATE DIPHOSPHATASE"/>
    <property type="match status" value="1"/>
</dbReference>
<dbReference type="Proteomes" id="UP000276260">
    <property type="component" value="Unassembled WGS sequence"/>
</dbReference>
<dbReference type="InterPro" id="IPR032466">
    <property type="entry name" value="Metal_Hydrolase"/>
</dbReference>
<dbReference type="Pfam" id="PF01979">
    <property type="entry name" value="Amidohydro_1"/>
    <property type="match status" value="1"/>
</dbReference>
<keyword evidence="3" id="KW-1185">Reference proteome</keyword>
<protein>
    <submittedName>
        <fullName evidence="2">Amidohydrolase</fullName>
    </submittedName>
</protein>
<proteinExistence type="predicted"/>
<dbReference type="InterPro" id="IPR051781">
    <property type="entry name" value="Metallo-dep_Hydrolase"/>
</dbReference>
<dbReference type="PANTHER" id="PTHR43135">
    <property type="entry name" value="ALPHA-D-RIBOSE 1-METHYLPHOSPHONATE 5-TRIPHOSPHATE DIPHOSPHATASE"/>
    <property type="match status" value="1"/>
</dbReference>
<feature type="domain" description="Amidohydrolase-related" evidence="1">
    <location>
        <begin position="95"/>
        <end position="444"/>
    </location>
</feature>
<keyword evidence="2" id="KW-0378">Hydrolase</keyword>
<sequence>MTALLWLSLKSQSDQSGVDMRLFAKTVVIGFLSLSSAIQAQSIVLEGVHLVPMTSEKVIHNQRVWIERGRISRIESMDNPAGQKADLYIDGRGKFLIPALSDTHFHQHRNSIEDTKLLFKLLIANGVGTVRTMAQWNEQDTIAIRQWAAQADTIAPHYYASGPQLNATNVKNVADAVAMVDMHQQRGYDFIKVHGNLDPQAYLALLERAAFYKLPVTGHAQRHLPLQYTLRMHSLAHIEELVVLLAGQQLQIPKVTPLELNDMVQQVKTSGITVTPTLSILALIPEYTDEKRYLALQKKYESQFIAYGEYLWFTNPDNPSYQSAFFKTPQMKKYIADMIQTSARLTKALSDAGVPLLVGSDNLGFHIAGFSVHEEMQQMQKAGMTPYQVLKAATADSARYLGRQALAGTLEVGKNAEFVLLAANPLLDISHTKRIEGVMHKGRWYNRAALDQLLSDVAQARQAEKTQPQ</sequence>
<dbReference type="Gene3D" id="2.30.40.10">
    <property type="entry name" value="Urease, subunit C, domain 1"/>
    <property type="match status" value="1"/>
</dbReference>
<dbReference type="InterPro" id="IPR011059">
    <property type="entry name" value="Metal-dep_hydrolase_composite"/>
</dbReference>
<accession>A0A3P3QGV5</accession>
<comment type="caution">
    <text evidence="2">The sequence shown here is derived from an EMBL/GenBank/DDBJ whole genome shotgun (WGS) entry which is preliminary data.</text>
</comment>